<feature type="compositionally biased region" description="Low complexity" evidence="1">
    <location>
        <begin position="153"/>
        <end position="168"/>
    </location>
</feature>
<dbReference type="EMBL" id="KI965218">
    <property type="protein sequence ID" value="EUC26680.1"/>
    <property type="molecule type" value="Genomic_DNA"/>
</dbReference>
<evidence type="ECO:0000313" key="3">
    <source>
        <dbReference type="EMBL" id="EUC26680.1"/>
    </source>
</evidence>
<feature type="region of interest" description="Disordered" evidence="1">
    <location>
        <begin position="101"/>
        <end position="179"/>
    </location>
</feature>
<dbReference type="KEGG" id="bze:COCCADRAFT_113654"/>
<organism evidence="3 4">
    <name type="scientific">Cochliobolus carbonum (strain 26-R-13)</name>
    <name type="common">Maize leaf spot fungus</name>
    <name type="synonym">Bipolaris zeicola</name>
    <dbReference type="NCBI Taxonomy" id="930089"/>
    <lineage>
        <taxon>Eukaryota</taxon>
        <taxon>Fungi</taxon>
        <taxon>Dikarya</taxon>
        <taxon>Ascomycota</taxon>
        <taxon>Pezizomycotina</taxon>
        <taxon>Dothideomycetes</taxon>
        <taxon>Pleosporomycetidae</taxon>
        <taxon>Pleosporales</taxon>
        <taxon>Pleosporineae</taxon>
        <taxon>Pleosporaceae</taxon>
        <taxon>Bipolaris</taxon>
    </lineage>
</organism>
<dbReference type="OrthoDB" id="415706at2759"/>
<keyword evidence="4" id="KW-1185">Reference proteome</keyword>
<dbReference type="RefSeq" id="XP_007719014.1">
    <property type="nucleotide sequence ID" value="XM_007720824.1"/>
</dbReference>
<gene>
    <name evidence="3" type="ORF">COCCADRAFT_113654</name>
</gene>
<protein>
    <recommendedName>
        <fullName evidence="2">GED domain-containing protein</fullName>
    </recommendedName>
</protein>
<dbReference type="AlphaFoldDB" id="W6XN52"/>
<feature type="compositionally biased region" description="Basic and acidic residues" evidence="1">
    <location>
        <begin position="117"/>
        <end position="141"/>
    </location>
</feature>
<evidence type="ECO:0000313" key="4">
    <source>
        <dbReference type="Proteomes" id="UP000053841"/>
    </source>
</evidence>
<name>W6XN52_COCC2</name>
<reference evidence="3 4" key="1">
    <citation type="journal article" date="2013" name="PLoS Genet.">
        <title>Comparative genome structure, secondary metabolite, and effector coding capacity across Cochliobolus pathogens.</title>
        <authorList>
            <person name="Condon B.J."/>
            <person name="Leng Y."/>
            <person name="Wu D."/>
            <person name="Bushley K.E."/>
            <person name="Ohm R.A."/>
            <person name="Otillar R."/>
            <person name="Martin J."/>
            <person name="Schackwitz W."/>
            <person name="Grimwood J."/>
            <person name="MohdZainudin N."/>
            <person name="Xue C."/>
            <person name="Wang R."/>
            <person name="Manning V.A."/>
            <person name="Dhillon B."/>
            <person name="Tu Z.J."/>
            <person name="Steffenson B.J."/>
            <person name="Salamov A."/>
            <person name="Sun H."/>
            <person name="Lowry S."/>
            <person name="LaButti K."/>
            <person name="Han J."/>
            <person name="Copeland A."/>
            <person name="Lindquist E."/>
            <person name="Barry K."/>
            <person name="Schmutz J."/>
            <person name="Baker S.E."/>
            <person name="Ciuffetti L.M."/>
            <person name="Grigoriev I.V."/>
            <person name="Zhong S."/>
            <person name="Turgeon B.G."/>
        </authorList>
    </citation>
    <scope>NUCLEOTIDE SEQUENCE [LARGE SCALE GENOMIC DNA]</scope>
    <source>
        <strain evidence="3 4">26-R-13</strain>
    </source>
</reference>
<dbReference type="Proteomes" id="UP000053841">
    <property type="component" value="Unassembled WGS sequence"/>
</dbReference>
<feature type="compositionally biased region" description="Basic residues" evidence="1">
    <location>
        <begin position="169"/>
        <end position="179"/>
    </location>
</feature>
<dbReference type="GeneID" id="19144669"/>
<proteinExistence type="predicted"/>
<dbReference type="InterPro" id="IPR020850">
    <property type="entry name" value="GED_dom"/>
</dbReference>
<feature type="non-terminal residue" evidence="3">
    <location>
        <position position="1"/>
    </location>
</feature>
<dbReference type="HOGENOM" id="CLU_1506898_0_0_1"/>
<feature type="domain" description="GED" evidence="2">
    <location>
        <begin position="1"/>
        <end position="79"/>
    </location>
</feature>
<evidence type="ECO:0000259" key="2">
    <source>
        <dbReference type="PROSITE" id="PS51388"/>
    </source>
</evidence>
<accession>W6XN52</accession>
<dbReference type="PROSITE" id="PS51388">
    <property type="entry name" value="GED"/>
    <property type="match status" value="1"/>
</dbReference>
<sequence>VALKRFVDDIAVEAVEKDIIAKLSDIVSPIRVTSLASDVVTDIAGESEGSRAERSQLETQLGVLVQGLETCKRFMVEMLQGKNQTMSRDSLSDLSLNLLRTEPHGNVTNDGPGEAGMSHDKAHAERILPTEHEAVSERESDSLEDENFAGPMSESTSDSLASSSAKVSYGKKNKKKGKK</sequence>
<evidence type="ECO:0000256" key="1">
    <source>
        <dbReference type="SAM" id="MobiDB-lite"/>
    </source>
</evidence>